<accession>A0A165KIQ4</accession>
<dbReference type="Proteomes" id="UP000076761">
    <property type="component" value="Unassembled WGS sequence"/>
</dbReference>
<evidence type="ECO:0008006" key="3">
    <source>
        <dbReference type="Google" id="ProtNLM"/>
    </source>
</evidence>
<dbReference type="InParanoid" id="A0A165KIQ4"/>
<organism evidence="1 2">
    <name type="scientific">Neolentinus lepideus HHB14362 ss-1</name>
    <dbReference type="NCBI Taxonomy" id="1314782"/>
    <lineage>
        <taxon>Eukaryota</taxon>
        <taxon>Fungi</taxon>
        <taxon>Dikarya</taxon>
        <taxon>Basidiomycota</taxon>
        <taxon>Agaricomycotina</taxon>
        <taxon>Agaricomycetes</taxon>
        <taxon>Gloeophyllales</taxon>
        <taxon>Gloeophyllaceae</taxon>
        <taxon>Neolentinus</taxon>
    </lineage>
</organism>
<proteinExistence type="predicted"/>
<dbReference type="EMBL" id="KV425815">
    <property type="protein sequence ID" value="KZT15565.1"/>
    <property type="molecule type" value="Genomic_DNA"/>
</dbReference>
<protein>
    <recommendedName>
        <fullName evidence="3">ABM domain-containing protein</fullName>
    </recommendedName>
</protein>
<keyword evidence="2" id="KW-1185">Reference proteome</keyword>
<name>A0A165KIQ4_9AGAM</name>
<feature type="non-terminal residue" evidence="1">
    <location>
        <position position="1"/>
    </location>
</feature>
<dbReference type="OrthoDB" id="3830579at2759"/>
<dbReference type="STRING" id="1314782.A0A165KIQ4"/>
<sequence length="197" mass="21797">EAYQKDQGVLKGLIEILDATDGKISTYHGPQIEDASQAYSFVCTYAFPSLPHRPHPLPVWQSYEHHIALMNAPIYAKLIETLKPAMGGPFEMIHVKFTKNPTPVLEAPVTEVAFITLKPGKTKEQVAPLLDQLTSRGLSAWGPTIEKEDTLVLTFGWASVEEHTEVISKAPEEAKKVLASIKELADIKLAHGNLKKY</sequence>
<evidence type="ECO:0000313" key="1">
    <source>
        <dbReference type="EMBL" id="KZT15565.1"/>
    </source>
</evidence>
<dbReference type="AlphaFoldDB" id="A0A165KIQ4"/>
<evidence type="ECO:0000313" key="2">
    <source>
        <dbReference type="Proteomes" id="UP000076761"/>
    </source>
</evidence>
<dbReference type="Gene3D" id="3.30.70.100">
    <property type="match status" value="1"/>
</dbReference>
<reference evidence="1 2" key="1">
    <citation type="journal article" date="2016" name="Mol. Biol. Evol.">
        <title>Comparative Genomics of Early-Diverging Mushroom-Forming Fungi Provides Insights into the Origins of Lignocellulose Decay Capabilities.</title>
        <authorList>
            <person name="Nagy L.G."/>
            <person name="Riley R."/>
            <person name="Tritt A."/>
            <person name="Adam C."/>
            <person name="Daum C."/>
            <person name="Floudas D."/>
            <person name="Sun H."/>
            <person name="Yadav J.S."/>
            <person name="Pangilinan J."/>
            <person name="Larsson K.H."/>
            <person name="Matsuura K."/>
            <person name="Barry K."/>
            <person name="Labutti K."/>
            <person name="Kuo R."/>
            <person name="Ohm R.A."/>
            <person name="Bhattacharya S.S."/>
            <person name="Shirouzu T."/>
            <person name="Yoshinaga Y."/>
            <person name="Martin F.M."/>
            <person name="Grigoriev I.V."/>
            <person name="Hibbett D.S."/>
        </authorList>
    </citation>
    <scope>NUCLEOTIDE SEQUENCE [LARGE SCALE GENOMIC DNA]</scope>
    <source>
        <strain evidence="1 2">HHB14362 ss-1</strain>
    </source>
</reference>
<gene>
    <name evidence="1" type="ORF">NEOLEDRAFT_1081990</name>
</gene>